<feature type="domain" description="Glycosyltransferase subfamily 4-like N-terminal" evidence="4">
    <location>
        <begin position="31"/>
        <end position="205"/>
    </location>
</feature>
<dbReference type="InterPro" id="IPR050194">
    <property type="entry name" value="Glycosyltransferase_grp1"/>
</dbReference>
<reference evidence="6" key="1">
    <citation type="submission" date="2023-07" db="EMBL/GenBank/DDBJ databases">
        <title>30 novel species of actinomycetes from the DSMZ collection.</title>
        <authorList>
            <person name="Nouioui I."/>
        </authorList>
    </citation>
    <scope>NUCLEOTIDE SEQUENCE [LARGE SCALE GENOMIC DNA]</scope>
    <source>
        <strain evidence="6">DSM 44915</strain>
    </source>
</reference>
<dbReference type="EMBL" id="JAVREO010000003">
    <property type="protein sequence ID" value="MDT0265835.1"/>
    <property type="molecule type" value="Genomic_DNA"/>
</dbReference>
<dbReference type="InterPro" id="IPR001296">
    <property type="entry name" value="Glyco_trans_1"/>
</dbReference>
<dbReference type="GO" id="GO:0016757">
    <property type="term" value="F:glycosyltransferase activity"/>
    <property type="evidence" value="ECO:0007669"/>
    <property type="project" value="UniProtKB-KW"/>
</dbReference>
<protein>
    <submittedName>
        <fullName evidence="5">Glycosyltransferase</fullName>
        <ecNumber evidence="5">2.4.-.-</ecNumber>
    </submittedName>
</protein>
<keyword evidence="2 5" id="KW-0808">Transferase</keyword>
<keyword evidence="6" id="KW-1185">Reference proteome</keyword>
<dbReference type="Pfam" id="PF00534">
    <property type="entry name" value="Glycos_transf_1"/>
    <property type="match status" value="1"/>
</dbReference>
<dbReference type="InterPro" id="IPR028098">
    <property type="entry name" value="Glyco_trans_4-like_N"/>
</dbReference>
<evidence type="ECO:0000259" key="3">
    <source>
        <dbReference type="Pfam" id="PF00534"/>
    </source>
</evidence>
<dbReference type="SUPFAM" id="SSF53756">
    <property type="entry name" value="UDP-Glycosyltransferase/glycogen phosphorylase"/>
    <property type="match status" value="1"/>
</dbReference>
<organism evidence="5 6">
    <name type="scientific">Streptomyces chisholmiae</name>
    <dbReference type="NCBI Taxonomy" id="3075540"/>
    <lineage>
        <taxon>Bacteria</taxon>
        <taxon>Bacillati</taxon>
        <taxon>Actinomycetota</taxon>
        <taxon>Actinomycetes</taxon>
        <taxon>Kitasatosporales</taxon>
        <taxon>Streptomycetaceae</taxon>
        <taxon>Streptomyces</taxon>
    </lineage>
</organism>
<comment type="caution">
    <text evidence="5">The sequence shown here is derived from an EMBL/GenBank/DDBJ whole genome shotgun (WGS) entry which is preliminary data.</text>
</comment>
<dbReference type="EC" id="2.4.-.-" evidence="5"/>
<dbReference type="PANTHER" id="PTHR45947:SF3">
    <property type="entry name" value="SULFOQUINOVOSYL TRANSFERASE SQD2"/>
    <property type="match status" value="1"/>
</dbReference>
<dbReference type="Gene3D" id="3.40.50.2000">
    <property type="entry name" value="Glycogen Phosphorylase B"/>
    <property type="match status" value="2"/>
</dbReference>
<evidence type="ECO:0000259" key="4">
    <source>
        <dbReference type="Pfam" id="PF13439"/>
    </source>
</evidence>
<name>A0ABU2JLJ1_9ACTN</name>
<dbReference type="PANTHER" id="PTHR45947">
    <property type="entry name" value="SULFOQUINOVOSYL TRANSFERASE SQD2"/>
    <property type="match status" value="1"/>
</dbReference>
<evidence type="ECO:0000256" key="1">
    <source>
        <dbReference type="ARBA" id="ARBA00022676"/>
    </source>
</evidence>
<evidence type="ECO:0000256" key="2">
    <source>
        <dbReference type="ARBA" id="ARBA00022679"/>
    </source>
</evidence>
<dbReference type="Proteomes" id="UP001183410">
    <property type="component" value="Unassembled WGS sequence"/>
</dbReference>
<gene>
    <name evidence="5" type="ORF">RM844_05975</name>
</gene>
<evidence type="ECO:0000313" key="6">
    <source>
        <dbReference type="Proteomes" id="UP001183410"/>
    </source>
</evidence>
<accession>A0ABU2JLJ1</accession>
<proteinExistence type="predicted"/>
<feature type="domain" description="Glycosyl transferase family 1" evidence="3">
    <location>
        <begin position="223"/>
        <end position="380"/>
    </location>
</feature>
<dbReference type="Pfam" id="PF13439">
    <property type="entry name" value="Glyco_transf_4"/>
    <property type="match status" value="1"/>
</dbReference>
<evidence type="ECO:0000313" key="5">
    <source>
        <dbReference type="EMBL" id="MDT0265835.1"/>
    </source>
</evidence>
<keyword evidence="1 5" id="KW-0328">Glycosyltransferase</keyword>
<sequence length="413" mass="43581">MPHGDPRDGLTLALVSEHASPLVALGGVDAGGQNVHVAQLAGELTDLGHRVTVYTRRDSPGLPEAVSPRPGLTVRHVPAGPARAVPKDELLPYMGEFAAYLERDWARDQPDVAHSHFWMSGLAALTPARALGVPLVHTFHALGVVKRRHQGAADTSPASRVDWERHLGGSCDLTVATCRDEVAELTALGVPPDRVRVVPCGVDPDVFTPEGDRLPRGPWRHRLLHLGRLVPRKGAEISLAALARLPDTELVIAGGPPSEELAVDPEATRLRRAARRLGVADRVRFTGSVPRSAVPRLMRGADLVLCPADYEPFGIVPLEAMACGVPVVASAVGGQRDSVADPATGRLVPPGDPKALADAVAALLADPAERAACGAAGRRRVLTRYRWASVAAATEQLYLGLRARCPAPVSGAG</sequence>
<dbReference type="RefSeq" id="WP_311665591.1">
    <property type="nucleotide sequence ID" value="NZ_JAVREO010000003.1"/>
</dbReference>